<dbReference type="FunFam" id="1.20.120.350:FF:000001">
    <property type="entry name" value="Voltage-dependent L-type calcium channel subunit alpha"/>
    <property type="match status" value="1"/>
</dbReference>
<feature type="non-terminal residue" evidence="21">
    <location>
        <position position="1"/>
    </location>
</feature>
<evidence type="ECO:0000256" key="1">
    <source>
        <dbReference type="ARBA" id="ARBA00004141"/>
    </source>
</evidence>
<dbReference type="Gene3D" id="1.10.287.70">
    <property type="match status" value="3"/>
</dbReference>
<feature type="domain" description="Ion transport" evidence="20">
    <location>
        <begin position="779"/>
        <end position="961"/>
    </location>
</feature>
<feature type="transmembrane region" description="Helical" evidence="19">
    <location>
        <begin position="135"/>
        <end position="157"/>
    </location>
</feature>
<evidence type="ECO:0000256" key="2">
    <source>
        <dbReference type="ARBA" id="ARBA00022448"/>
    </source>
</evidence>
<dbReference type="Gene3D" id="1.20.120.350">
    <property type="entry name" value="Voltage-gated potassium channels. Chain C"/>
    <property type="match status" value="3"/>
</dbReference>
<dbReference type="OrthoDB" id="431720at2759"/>
<dbReference type="Gene3D" id="6.10.250.2500">
    <property type="match status" value="1"/>
</dbReference>
<organism evidence="21 22">
    <name type="scientific">Coptotermes formosanus</name>
    <name type="common">Formosan subterranean termite</name>
    <dbReference type="NCBI Taxonomy" id="36987"/>
    <lineage>
        <taxon>Eukaryota</taxon>
        <taxon>Metazoa</taxon>
        <taxon>Ecdysozoa</taxon>
        <taxon>Arthropoda</taxon>
        <taxon>Hexapoda</taxon>
        <taxon>Insecta</taxon>
        <taxon>Pterygota</taxon>
        <taxon>Neoptera</taxon>
        <taxon>Polyneoptera</taxon>
        <taxon>Dictyoptera</taxon>
        <taxon>Blattodea</taxon>
        <taxon>Blattoidea</taxon>
        <taxon>Termitoidae</taxon>
        <taxon>Rhinotermitidae</taxon>
        <taxon>Coptotermes</taxon>
    </lineage>
</organism>
<evidence type="ECO:0000256" key="10">
    <source>
        <dbReference type="ARBA" id="ARBA00022989"/>
    </source>
</evidence>
<evidence type="ECO:0000256" key="5">
    <source>
        <dbReference type="ARBA" id="ARBA00022692"/>
    </source>
</evidence>
<feature type="transmembrane region" description="Helical" evidence="19">
    <location>
        <begin position="72"/>
        <end position="92"/>
    </location>
</feature>
<feature type="domain" description="Ion transport" evidence="20">
    <location>
        <begin position="414"/>
        <end position="645"/>
    </location>
</feature>
<dbReference type="AlphaFoldDB" id="A0A6L2Q8W5"/>
<dbReference type="GO" id="GO:0046872">
    <property type="term" value="F:metal ion binding"/>
    <property type="evidence" value="ECO:0007669"/>
    <property type="project" value="UniProtKB-KW"/>
</dbReference>
<dbReference type="InterPro" id="IPR027359">
    <property type="entry name" value="Volt_channel_dom_sf"/>
</dbReference>
<feature type="compositionally biased region" description="Acidic residues" evidence="18">
    <location>
        <begin position="362"/>
        <end position="371"/>
    </location>
</feature>
<feature type="domain" description="Ion transport" evidence="20">
    <location>
        <begin position="4"/>
        <end position="289"/>
    </location>
</feature>
<keyword evidence="6 15" id="KW-0479">Metal-binding</keyword>
<dbReference type="EMBL" id="BLKM01002754">
    <property type="protein sequence ID" value="GFG40904.1"/>
    <property type="molecule type" value="Genomic_DNA"/>
</dbReference>
<comment type="caution">
    <text evidence="21">The sequence shown here is derived from an EMBL/GenBank/DDBJ whole genome shotgun (WGS) entry which is preliminary data.</text>
</comment>
<feature type="transmembrane region" description="Helical" evidence="19">
    <location>
        <begin position="6"/>
        <end position="22"/>
    </location>
</feature>
<feature type="transmembrane region" description="Helical" evidence="19">
    <location>
        <begin position="414"/>
        <end position="434"/>
    </location>
</feature>
<dbReference type="GO" id="GO:0005891">
    <property type="term" value="C:voltage-gated calcium channel complex"/>
    <property type="evidence" value="ECO:0007669"/>
    <property type="project" value="InterPro"/>
</dbReference>
<feature type="binding site" evidence="15">
    <location>
        <position position="592"/>
    </location>
    <ligand>
        <name>Ca(2+)</name>
        <dbReference type="ChEBI" id="CHEBI:29108"/>
    </ligand>
</feature>
<feature type="transmembrane region" description="Helical" evidence="19">
    <location>
        <begin position="440"/>
        <end position="461"/>
    </location>
</feature>
<evidence type="ECO:0000313" key="21">
    <source>
        <dbReference type="EMBL" id="GFG40904.1"/>
    </source>
</evidence>
<dbReference type="SUPFAM" id="SSF81324">
    <property type="entry name" value="Voltage-gated potassium channels"/>
    <property type="match status" value="4"/>
</dbReference>
<evidence type="ECO:0000256" key="16">
    <source>
        <dbReference type="PIRSR" id="PIRSR602077-3"/>
    </source>
</evidence>
<gene>
    <name evidence="21" type="ORF">Cfor_01467</name>
</gene>
<keyword evidence="13 16" id="KW-0325">Glycoprotein</keyword>
<evidence type="ECO:0000256" key="9">
    <source>
        <dbReference type="ARBA" id="ARBA00022882"/>
    </source>
</evidence>
<evidence type="ECO:0000256" key="14">
    <source>
        <dbReference type="ARBA" id="ARBA00023303"/>
    </source>
</evidence>
<feature type="transmembrane region" description="Helical" evidence="19">
    <location>
        <begin position="819"/>
        <end position="841"/>
    </location>
</feature>
<comment type="similarity">
    <text evidence="17">Belongs to the calcium channel alpha-1 subunit (TC 1.A.1.11) family.</text>
</comment>
<keyword evidence="7" id="KW-0677">Repeat</keyword>
<keyword evidence="12 19" id="KW-0472">Membrane</keyword>
<evidence type="ECO:0000256" key="7">
    <source>
        <dbReference type="ARBA" id="ARBA00022737"/>
    </source>
</evidence>
<keyword evidence="8 15" id="KW-0106">Calcium</keyword>
<feature type="transmembrane region" description="Helical" evidence="19">
    <location>
        <begin position="1076"/>
        <end position="1098"/>
    </location>
</feature>
<keyword evidence="22" id="KW-1185">Reference proteome</keyword>
<dbReference type="InParanoid" id="A0A6L2Q8W5"/>
<feature type="transmembrane region" description="Helical" evidence="19">
    <location>
        <begin position="740"/>
        <end position="758"/>
    </location>
</feature>
<feature type="transmembrane region" description="Helical" evidence="19">
    <location>
        <begin position="1001"/>
        <end position="1027"/>
    </location>
</feature>
<feature type="transmembrane region" description="Helical" evidence="19">
    <location>
        <begin position="257"/>
        <end position="279"/>
    </location>
</feature>
<evidence type="ECO:0000256" key="15">
    <source>
        <dbReference type="PIRSR" id="PIRSR602077-1"/>
    </source>
</evidence>
<evidence type="ECO:0000256" key="19">
    <source>
        <dbReference type="SAM" id="Phobius"/>
    </source>
</evidence>
<dbReference type="GO" id="GO:0008331">
    <property type="term" value="F:high voltage-gated calcium channel activity"/>
    <property type="evidence" value="ECO:0007669"/>
    <property type="project" value="TreeGrafter"/>
</dbReference>
<dbReference type="GO" id="GO:0009582">
    <property type="term" value="P:detection of abiotic stimulus"/>
    <property type="evidence" value="ECO:0007669"/>
    <property type="project" value="UniProtKB-ARBA"/>
</dbReference>
<evidence type="ECO:0000313" key="22">
    <source>
        <dbReference type="Proteomes" id="UP000502823"/>
    </source>
</evidence>
<feature type="transmembrane region" description="Helical" evidence="19">
    <location>
        <begin position="43"/>
        <end position="66"/>
    </location>
</feature>
<dbReference type="InterPro" id="IPR002077">
    <property type="entry name" value="VDCCAlpha1"/>
</dbReference>
<evidence type="ECO:0000256" key="6">
    <source>
        <dbReference type="ARBA" id="ARBA00022723"/>
    </source>
</evidence>
<proteinExistence type="inferred from homology"/>
<feature type="region of interest" description="Disordered" evidence="18">
    <location>
        <begin position="689"/>
        <end position="710"/>
    </location>
</feature>
<dbReference type="InterPro" id="IPR050599">
    <property type="entry name" value="VDCC_alpha-1_subunit"/>
</dbReference>
<keyword evidence="11" id="KW-0406">Ion transport</keyword>
<evidence type="ECO:0000256" key="13">
    <source>
        <dbReference type="ARBA" id="ARBA00023180"/>
    </source>
</evidence>
<dbReference type="GO" id="GO:0045202">
    <property type="term" value="C:synapse"/>
    <property type="evidence" value="ECO:0007669"/>
    <property type="project" value="GOC"/>
</dbReference>
<comment type="subcellular location">
    <subcellularLocation>
        <location evidence="1 17">Membrane</location>
        <topology evidence="1 17">Multi-pass membrane protein</topology>
    </subcellularLocation>
</comment>
<feature type="region of interest" description="Disordered" evidence="18">
    <location>
        <begin position="351"/>
        <end position="371"/>
    </location>
</feature>
<dbReference type="GO" id="GO:0019722">
    <property type="term" value="P:calcium-mediated signaling"/>
    <property type="evidence" value="ECO:0007669"/>
    <property type="project" value="UniProtKB-ARBA"/>
</dbReference>
<feature type="transmembrane region" description="Helical" evidence="19">
    <location>
        <begin position="931"/>
        <end position="956"/>
    </location>
</feature>
<dbReference type="GO" id="GO:0016322">
    <property type="term" value="P:neuron remodeling"/>
    <property type="evidence" value="ECO:0007669"/>
    <property type="project" value="UniProtKB-ARBA"/>
</dbReference>
<dbReference type="PANTHER" id="PTHR45628:SF7">
    <property type="entry name" value="VOLTAGE-DEPENDENT CALCIUM CHANNEL TYPE A SUBUNIT ALPHA-1"/>
    <property type="match status" value="1"/>
</dbReference>
<keyword evidence="10 19" id="KW-1133">Transmembrane helix</keyword>
<feature type="compositionally biased region" description="Basic and acidic residues" evidence="18">
    <location>
        <begin position="693"/>
        <end position="702"/>
    </location>
</feature>
<evidence type="ECO:0000256" key="18">
    <source>
        <dbReference type="SAM" id="MobiDB-lite"/>
    </source>
</evidence>
<feature type="non-terminal residue" evidence="21">
    <location>
        <position position="1102"/>
    </location>
</feature>
<accession>A0A6L2Q8W5</accession>
<evidence type="ECO:0000256" key="3">
    <source>
        <dbReference type="ARBA" id="ARBA00022568"/>
    </source>
</evidence>
<evidence type="ECO:0000256" key="4">
    <source>
        <dbReference type="ARBA" id="ARBA00022673"/>
    </source>
</evidence>
<dbReference type="FunFam" id="1.10.287.70:FF:000059">
    <property type="entry name" value="Voltage-dependent N-type calcium channel subunit alpha"/>
    <property type="match status" value="1"/>
</dbReference>
<dbReference type="PRINTS" id="PR00167">
    <property type="entry name" value="CACHANNEL"/>
</dbReference>
<evidence type="ECO:0000256" key="17">
    <source>
        <dbReference type="RuleBase" id="RU003808"/>
    </source>
</evidence>
<evidence type="ECO:0000256" key="11">
    <source>
        <dbReference type="ARBA" id="ARBA00023065"/>
    </source>
</evidence>
<dbReference type="GO" id="GO:0007268">
    <property type="term" value="P:chemical synaptic transmission"/>
    <property type="evidence" value="ECO:0007669"/>
    <property type="project" value="TreeGrafter"/>
</dbReference>
<feature type="transmembrane region" description="Helical" evidence="19">
    <location>
        <begin position="224"/>
        <end position="245"/>
    </location>
</feature>
<feature type="glycosylation site" description="N-linked (GlcNAc...) asparagine" evidence="16">
    <location>
        <position position="203"/>
    </location>
</feature>
<dbReference type="FunCoup" id="A0A6L2Q8W5">
    <property type="interactions" value="131"/>
</dbReference>
<keyword evidence="4 17" id="KW-0107">Calcium channel</keyword>
<dbReference type="Pfam" id="PF00520">
    <property type="entry name" value="Ion_trans"/>
    <property type="match status" value="4"/>
</dbReference>
<feature type="binding site" evidence="15">
    <location>
        <position position="902"/>
    </location>
    <ligand>
        <name>Ca(2+)</name>
        <dbReference type="ChEBI" id="CHEBI:29108"/>
    </ligand>
</feature>
<feature type="transmembrane region" description="Helical" evidence="19">
    <location>
        <begin position="1039"/>
        <end position="1064"/>
    </location>
</feature>
<dbReference type="GO" id="GO:0042045">
    <property type="term" value="P:epithelial fluid transport"/>
    <property type="evidence" value="ECO:0007669"/>
    <property type="project" value="UniProtKB-ARBA"/>
</dbReference>
<keyword evidence="5 19" id="KW-0812">Transmembrane</keyword>
<keyword evidence="9 17" id="KW-0851">Voltage-gated channel</keyword>
<keyword evidence="14" id="KW-0407">Ion channel</keyword>
<dbReference type="GO" id="GO:0009581">
    <property type="term" value="P:detection of external stimulus"/>
    <property type="evidence" value="ECO:0007669"/>
    <property type="project" value="UniProtKB-ARBA"/>
</dbReference>
<evidence type="ECO:0000256" key="12">
    <source>
        <dbReference type="ARBA" id="ARBA00023136"/>
    </source>
</evidence>
<feature type="transmembrane region" description="Helical" evidence="19">
    <location>
        <begin position="538"/>
        <end position="560"/>
    </location>
</feature>
<evidence type="ECO:0000256" key="8">
    <source>
        <dbReference type="ARBA" id="ARBA00022837"/>
    </source>
</evidence>
<sequence length="1102" mass="126894">QLTPFEYAVLLTIIANCVVLALEEHLPCKDKTILAQKLEATEVYFLGIFCVEASLKILALGFVLHPRSYLRNIWNMMDFVVVVTGFVTQLPFSDDMDMDLRTLRAIRVLRPLKLVSGIPSLQVVLKSIIKAMAPLLQIGLLVLFAIVIFAIIGLEFYSGALHKTCYSVENLDEIVKEGQMATPCNTHDKDDDAPVGSYVCDANVSICHEGWEGPNYGITSFDNIGFAMLTVFQCITMEGWTAILYWTNDALGSIFNWIYFVPLIVLGSFFMLNLVLGVLSGEFAKEREKVENRQTFLKLRRQQQLERELNGYVEWICKAEEVILAEERTTEEEKMHIIEARRRAAAKRKKLKNLGKSKSTDTEEEEGEEEDDDGLSRASYLKSKVKGKGACLRFWRAEKRLRFWIRHTVKTQGFYWFVIVLVFFNTMCTAVEHYGQPQWLTRFLYVAEFVFLGLFMFEMFIKMYALGPRIYFESSFNRFDCVVICGSIFEVIWTEVKQASFGLSVLRALRLLRIFKVTKYWASLRNLVISLLNSMRSIISLLFLLFLFILIFALLGMQLFGGQFNFEEETPPTNFNTFPIALLTVFQILTGEDWNEVMYYGIRSQGGGGMIYSLYFIILVLFGNYTLLNVFLAIAVDNLANAQELTAAEEEQEEEDKEVSDQEVDKYNGIDKLRGRLYMLPVSWKNALKGKSNRKEEEKKTDDDDDMTGPKPMLPYSSMFIFSPTNPIRRGAHYVVNMKYFDFFIMIVISLSSIALAAEDPVDEESTRNTILDGSKAGQNLSTIKSLRVLRVLRPLKTIKRVPKLKAVFDCVVNSLKNVINILIVYILFQFIFAVIAVQLFNGKFFYCSDESKFTEQECQGWYFVFEGDVPKVEKREWKTQDFHYDNVIAAMLTLFAVQTGEGWPQVLYNSMAATQDDHGPVQNYRIEMSIFYIVYFVVFPFFFVNIFVALIIITFQEQGEAELQDGEIDKNQKSCIDFTIGARPLERYMPSKRNSFKYKVWRIVVSTPFEYFIMMLIVFNTLLLMMKYDKQSTVYKETLGYMNIGFTSMFTVECILKIVAFGVRYHDAPPLLADILHIMNSLFTLFFLIECLLKLIAYGCK</sequence>
<protein>
    <recommendedName>
        <fullName evidence="20">Ion transport domain-containing protein</fullName>
    </recommendedName>
</protein>
<dbReference type="Proteomes" id="UP000502823">
    <property type="component" value="Unassembled WGS sequence"/>
</dbReference>
<dbReference type="InterPro" id="IPR005821">
    <property type="entry name" value="Ion_trans_dom"/>
</dbReference>
<feature type="binding site" evidence="15">
    <location>
        <position position="238"/>
    </location>
    <ligand>
        <name>Ca(2+)</name>
        <dbReference type="ChEBI" id="CHEBI:29108"/>
    </ligand>
</feature>
<dbReference type="GO" id="GO:0016323">
    <property type="term" value="C:basolateral plasma membrane"/>
    <property type="evidence" value="ECO:0007669"/>
    <property type="project" value="UniProtKB-ARBA"/>
</dbReference>
<dbReference type="GO" id="GO:0050906">
    <property type="term" value="P:detection of stimulus involved in sensory perception"/>
    <property type="evidence" value="ECO:0007669"/>
    <property type="project" value="UniProtKB-ARBA"/>
</dbReference>
<dbReference type="GO" id="GO:0016324">
    <property type="term" value="C:apical plasma membrane"/>
    <property type="evidence" value="ECO:0007669"/>
    <property type="project" value="UniProtKB-ARBA"/>
</dbReference>
<dbReference type="PANTHER" id="PTHR45628">
    <property type="entry name" value="VOLTAGE-DEPENDENT CALCIUM CHANNEL TYPE A SUBUNIT ALPHA-1"/>
    <property type="match status" value="1"/>
</dbReference>
<keyword evidence="2" id="KW-0813">Transport</keyword>
<feature type="transmembrane region" description="Helical" evidence="19">
    <location>
        <begin position="614"/>
        <end position="636"/>
    </location>
</feature>
<dbReference type="FunFam" id="1.20.120.350:FF:000043">
    <property type="entry name" value="Voltage-dependent L-type calcium channel subunit alpha"/>
    <property type="match status" value="1"/>
</dbReference>
<keyword evidence="3 17" id="KW-0109">Calcium transport</keyword>
<evidence type="ECO:0000259" key="20">
    <source>
        <dbReference type="Pfam" id="PF00520"/>
    </source>
</evidence>
<reference evidence="22" key="1">
    <citation type="submission" date="2020-01" db="EMBL/GenBank/DDBJ databases">
        <title>Draft genome sequence of the Termite Coptotermes fromosanus.</title>
        <authorList>
            <person name="Itakura S."/>
            <person name="Yosikawa Y."/>
            <person name="Umezawa K."/>
        </authorList>
    </citation>
    <scope>NUCLEOTIDE SEQUENCE [LARGE SCALE GENOMIC DNA]</scope>
</reference>
<dbReference type="GO" id="GO:0098703">
    <property type="term" value="P:calcium ion import across plasma membrane"/>
    <property type="evidence" value="ECO:0007669"/>
    <property type="project" value="TreeGrafter"/>
</dbReference>
<dbReference type="FunFam" id="1.10.287.70:FF:000007">
    <property type="entry name" value="Voltage-dependent L-type calcium channel subunit alpha"/>
    <property type="match status" value="1"/>
</dbReference>
<feature type="domain" description="Ion transport" evidence="20">
    <location>
        <begin position="1008"/>
        <end position="1066"/>
    </location>
</feature>
<name>A0A6L2Q8W5_COPFO</name>